<organism evidence="1 2">
    <name type="scientific">Racocetra persica</name>
    <dbReference type="NCBI Taxonomy" id="160502"/>
    <lineage>
        <taxon>Eukaryota</taxon>
        <taxon>Fungi</taxon>
        <taxon>Fungi incertae sedis</taxon>
        <taxon>Mucoromycota</taxon>
        <taxon>Glomeromycotina</taxon>
        <taxon>Glomeromycetes</taxon>
        <taxon>Diversisporales</taxon>
        <taxon>Gigasporaceae</taxon>
        <taxon>Racocetra</taxon>
    </lineage>
</organism>
<accession>A0ACA9PBI6</accession>
<gene>
    <name evidence="1" type="ORF">RPERSI_LOCUS10081</name>
</gene>
<sequence length="62" mass="7313">VNITDKDEKKILEKDSKHVECGESVGEPKLKDNHRLIFDQRKLIKSRDIISDIYYDEVRAKI</sequence>
<protein>
    <submittedName>
        <fullName evidence="1">32294_t:CDS:1</fullName>
    </submittedName>
</protein>
<evidence type="ECO:0000313" key="2">
    <source>
        <dbReference type="Proteomes" id="UP000789920"/>
    </source>
</evidence>
<reference evidence="1" key="1">
    <citation type="submission" date="2021-06" db="EMBL/GenBank/DDBJ databases">
        <authorList>
            <person name="Kallberg Y."/>
            <person name="Tangrot J."/>
            <person name="Rosling A."/>
        </authorList>
    </citation>
    <scope>NUCLEOTIDE SEQUENCE</scope>
    <source>
        <strain evidence="1">MA461A</strain>
    </source>
</reference>
<comment type="caution">
    <text evidence="1">The sequence shown here is derived from an EMBL/GenBank/DDBJ whole genome shotgun (WGS) entry which is preliminary data.</text>
</comment>
<name>A0ACA9PBI6_9GLOM</name>
<dbReference type="EMBL" id="CAJVQC010019584">
    <property type="protein sequence ID" value="CAG8702281.1"/>
    <property type="molecule type" value="Genomic_DNA"/>
</dbReference>
<evidence type="ECO:0000313" key="1">
    <source>
        <dbReference type="EMBL" id="CAG8702281.1"/>
    </source>
</evidence>
<feature type="non-terminal residue" evidence="1">
    <location>
        <position position="1"/>
    </location>
</feature>
<keyword evidence="2" id="KW-1185">Reference proteome</keyword>
<proteinExistence type="predicted"/>
<dbReference type="Proteomes" id="UP000789920">
    <property type="component" value="Unassembled WGS sequence"/>
</dbReference>